<dbReference type="AlphaFoldDB" id="A0AAV0SUZ4"/>
<reference evidence="3" key="2">
    <citation type="submission" date="2022-12" db="EMBL/GenBank/DDBJ databases">
        <authorList>
            <person name="Webb A."/>
        </authorList>
    </citation>
    <scope>NUCLEOTIDE SEQUENCE</scope>
    <source>
        <strain evidence="3">Pf2</strain>
    </source>
</reference>
<evidence type="ECO:0000313" key="5">
    <source>
        <dbReference type="Proteomes" id="UP001159659"/>
    </source>
</evidence>
<comment type="caution">
    <text evidence="3">The sequence shown here is derived from an EMBL/GenBank/DDBJ whole genome shotgun (WGS) entry which is preliminary data.</text>
</comment>
<dbReference type="EMBL" id="CAKLBC010001274">
    <property type="protein sequence ID" value="CAH0490619.1"/>
    <property type="molecule type" value="Genomic_DNA"/>
</dbReference>
<proteinExistence type="predicted"/>
<keyword evidence="1" id="KW-1133">Transmembrane helix</keyword>
<dbReference type="Proteomes" id="UP001159659">
    <property type="component" value="Unassembled WGS sequence"/>
</dbReference>
<evidence type="ECO:0000313" key="3">
    <source>
        <dbReference type="EMBL" id="CAI5708368.1"/>
    </source>
</evidence>
<keyword evidence="4" id="KW-1185">Reference proteome</keyword>
<sequence length="157" mass="18049">MANEWLYRPTSLCGLGFQIRLPPPQPSSSAFFGTLWPLCLCLMLYLIGFVQHLSSLLARWCMVAKDSTFFTCLFREESRCRKRGSVSLSFGSDPFTWHKLVVTHCTLDNFEWDLTELPYWRYHFLRANAANSLTGAASTAAHRFYDLGYALLQDFVD</sequence>
<protein>
    <submittedName>
        <fullName evidence="3">Uncharacterized protein</fullName>
    </submittedName>
</protein>
<reference evidence="2 4" key="1">
    <citation type="submission" date="2021-11" db="EMBL/GenBank/DDBJ databases">
        <authorList>
            <person name="Islam A."/>
            <person name="Islam S."/>
            <person name="Flora M.S."/>
            <person name="Rahman M."/>
            <person name="Ziaur R.M."/>
            <person name="Epstein J.H."/>
            <person name="Hassan M."/>
            <person name="Klassen M."/>
            <person name="Woodard K."/>
            <person name="Webb A."/>
            <person name="Webby R.J."/>
            <person name="El Zowalaty M.E."/>
        </authorList>
    </citation>
    <scope>NUCLEOTIDE SEQUENCE [LARGE SCALE GENOMIC DNA]</scope>
    <source>
        <strain evidence="2">Pf1</strain>
    </source>
</reference>
<organism evidence="3 5">
    <name type="scientific">Peronospora farinosa</name>
    <dbReference type="NCBI Taxonomy" id="134698"/>
    <lineage>
        <taxon>Eukaryota</taxon>
        <taxon>Sar</taxon>
        <taxon>Stramenopiles</taxon>
        <taxon>Oomycota</taxon>
        <taxon>Peronosporomycetes</taxon>
        <taxon>Peronosporales</taxon>
        <taxon>Peronosporaceae</taxon>
        <taxon>Peronospora</taxon>
    </lineage>
</organism>
<name>A0AAV0SUZ4_9STRA</name>
<feature type="transmembrane region" description="Helical" evidence="1">
    <location>
        <begin position="30"/>
        <end position="50"/>
    </location>
</feature>
<evidence type="ECO:0000256" key="1">
    <source>
        <dbReference type="SAM" id="Phobius"/>
    </source>
</evidence>
<evidence type="ECO:0000313" key="4">
    <source>
        <dbReference type="Proteomes" id="UP001157938"/>
    </source>
</evidence>
<keyword evidence="1" id="KW-0812">Transmembrane</keyword>
<gene>
    <name evidence="2" type="ORF">PFR001_LOCUS5938</name>
    <name evidence="3" type="ORF">PFR002_LOCUS1824</name>
</gene>
<dbReference type="Proteomes" id="UP001157938">
    <property type="component" value="Unassembled WGS sequence"/>
</dbReference>
<keyword evidence="1" id="KW-0472">Membrane</keyword>
<dbReference type="EMBL" id="CANTFK010000182">
    <property type="protein sequence ID" value="CAI5708368.1"/>
    <property type="molecule type" value="Genomic_DNA"/>
</dbReference>
<evidence type="ECO:0000313" key="2">
    <source>
        <dbReference type="EMBL" id="CAH0490619.1"/>
    </source>
</evidence>
<accession>A0AAV0SUZ4</accession>